<dbReference type="Gene3D" id="3.60.110.10">
    <property type="entry name" value="Carbon-nitrogen hydrolase"/>
    <property type="match status" value="1"/>
</dbReference>
<name>A0A031LJX2_9CREN</name>
<proteinExistence type="predicted"/>
<dbReference type="InterPro" id="IPR036526">
    <property type="entry name" value="C-N_Hydrolase_sf"/>
</dbReference>
<evidence type="ECO:0000259" key="2">
    <source>
        <dbReference type="PROSITE" id="PS50263"/>
    </source>
</evidence>
<organism evidence="3 4">
    <name type="scientific">Candidatus Acidianus copahuensis</name>
    <dbReference type="NCBI Taxonomy" id="1160895"/>
    <lineage>
        <taxon>Archaea</taxon>
        <taxon>Thermoproteota</taxon>
        <taxon>Thermoprotei</taxon>
        <taxon>Sulfolobales</taxon>
        <taxon>Sulfolobaceae</taxon>
        <taxon>Acidianus</taxon>
    </lineage>
</organism>
<evidence type="ECO:0000256" key="1">
    <source>
        <dbReference type="ARBA" id="ARBA00022801"/>
    </source>
</evidence>
<dbReference type="SUPFAM" id="SSF56317">
    <property type="entry name" value="Carbon-nitrogen hydrolase"/>
    <property type="match status" value="1"/>
</dbReference>
<evidence type="ECO:0000313" key="3">
    <source>
        <dbReference type="EMBL" id="EZQ01816.1"/>
    </source>
</evidence>
<sequence length="267" mass="30733">MEVELAQIRVKQGDITSNLEKHIDILSTSSAECVIFPELSLTGYILRDITYDIIKDAETAEEKLAEQGKCAIFGTIREYHPGILRNTAVVLMNGKREYVYKFYPPTYGLFEERRYFQPGDPRKDVKIFKFKDISFGVAICEDVWHSEPVEALSLMGASVIFVPSSSPLRGLSSTLTIEQDWETLLRAHSLMQNVWMIFVNSVGSQDEEYFWGGSMISSPFGKIIVKGKRLEEDRLTFKLNLDEVRRARYFSSFRDHQRDFHAFMSNL</sequence>
<dbReference type="Pfam" id="PF00795">
    <property type="entry name" value="CN_hydrolase"/>
    <property type="match status" value="1"/>
</dbReference>
<dbReference type="PROSITE" id="PS50263">
    <property type="entry name" value="CN_HYDROLASE"/>
    <property type="match status" value="1"/>
</dbReference>
<evidence type="ECO:0000313" key="4">
    <source>
        <dbReference type="Proteomes" id="UP000024332"/>
    </source>
</evidence>
<feature type="domain" description="CN hydrolase" evidence="2">
    <location>
        <begin position="1"/>
        <end position="241"/>
    </location>
</feature>
<dbReference type="STRING" id="1160895.CM19_12145"/>
<dbReference type="InterPro" id="IPR003010">
    <property type="entry name" value="C-N_Hydrolase"/>
</dbReference>
<accession>A0A031LJX2</accession>
<dbReference type="GO" id="GO:0016811">
    <property type="term" value="F:hydrolase activity, acting on carbon-nitrogen (but not peptide) bonds, in linear amides"/>
    <property type="evidence" value="ECO:0007669"/>
    <property type="project" value="TreeGrafter"/>
</dbReference>
<protein>
    <submittedName>
        <fullName evidence="3">Amidohydrolase</fullName>
    </submittedName>
</protein>
<dbReference type="OrthoDB" id="39312at2157"/>
<dbReference type="RefSeq" id="WP_048100599.1">
    <property type="nucleotide sequence ID" value="NZ_JFZT01000061.1"/>
</dbReference>
<dbReference type="EMBL" id="JFZT01000061">
    <property type="protein sequence ID" value="EZQ01816.1"/>
    <property type="molecule type" value="Genomic_DNA"/>
</dbReference>
<reference evidence="3 4" key="1">
    <citation type="submission" date="2014-03" db="EMBL/GenBank/DDBJ databases">
        <title>Draft genome sequence of the novel thermoacidophilic archaea Acidianus copahuensis ALE1 strain, isolated from Copahue volcanic area in Neuquen Argentina.</title>
        <authorList>
            <person name="Urbieta M.S."/>
            <person name="Rascovan N."/>
            <person name="Castro C."/>
            <person name="Revale S."/>
            <person name="Giaveno M.A."/>
            <person name="Vazquez M.P."/>
            <person name="Donati E.R."/>
        </authorList>
    </citation>
    <scope>NUCLEOTIDE SEQUENCE [LARGE SCALE GENOMIC DNA]</scope>
    <source>
        <strain evidence="3 4">ALE1</strain>
    </source>
</reference>
<keyword evidence="1 3" id="KW-0378">Hydrolase</keyword>
<gene>
    <name evidence="3" type="ORF">CM19_12145</name>
</gene>
<dbReference type="PANTHER" id="PTHR43674">
    <property type="entry name" value="NITRILASE C965.09-RELATED"/>
    <property type="match status" value="1"/>
</dbReference>
<dbReference type="AlphaFoldDB" id="A0A031LJX2"/>
<dbReference type="InterPro" id="IPR050345">
    <property type="entry name" value="Aliph_Amidase/BUP"/>
</dbReference>
<dbReference type="PANTHER" id="PTHR43674:SF2">
    <property type="entry name" value="BETA-UREIDOPROPIONASE"/>
    <property type="match status" value="1"/>
</dbReference>
<comment type="caution">
    <text evidence="3">The sequence shown here is derived from an EMBL/GenBank/DDBJ whole genome shotgun (WGS) entry which is preliminary data.</text>
</comment>
<dbReference type="Proteomes" id="UP000024332">
    <property type="component" value="Unassembled WGS sequence"/>
</dbReference>
<keyword evidence="4" id="KW-1185">Reference proteome</keyword>